<organism evidence="1 2">
    <name type="scientific">Thermophilibacter provencensis</name>
    <dbReference type="NCBI Taxonomy" id="1852386"/>
    <lineage>
        <taxon>Bacteria</taxon>
        <taxon>Bacillati</taxon>
        <taxon>Actinomycetota</taxon>
        <taxon>Coriobacteriia</taxon>
        <taxon>Coriobacteriales</taxon>
        <taxon>Atopobiaceae</taxon>
        <taxon>Thermophilibacter</taxon>
    </lineage>
</organism>
<protein>
    <submittedName>
        <fullName evidence="1">Uncharacterized protein</fullName>
    </submittedName>
</protein>
<proteinExistence type="predicted"/>
<comment type="caution">
    <text evidence="1">The sequence shown here is derived from an EMBL/GenBank/DDBJ whole genome shotgun (WGS) entry which is preliminary data.</text>
</comment>
<dbReference type="EMBL" id="JAUDEA010000001">
    <property type="protein sequence ID" value="MDM8270358.1"/>
    <property type="molecule type" value="Genomic_DNA"/>
</dbReference>
<accession>A0ABT7V192</accession>
<reference evidence="1 2" key="3">
    <citation type="submission" date="2023-06" db="EMBL/GenBank/DDBJ databases">
        <authorList>
            <person name="Zeman M."/>
            <person name="Kubasova T."/>
            <person name="Jahodarova E."/>
            <person name="Nykrynova M."/>
            <person name="Rychlik I."/>
        </authorList>
    </citation>
    <scope>NUCLEOTIDE SEQUENCE [LARGE SCALE GENOMIC DNA]</scope>
    <source>
        <strain evidence="1 2">153_Feed</strain>
    </source>
</reference>
<name>A0ABT7V192_9ACTN</name>
<dbReference type="Proteomes" id="UP001529256">
    <property type="component" value="Unassembled WGS sequence"/>
</dbReference>
<keyword evidence="2" id="KW-1185">Reference proteome</keyword>
<evidence type="ECO:0000313" key="1">
    <source>
        <dbReference type="EMBL" id="MDM8270358.1"/>
    </source>
</evidence>
<dbReference type="RefSeq" id="WP_289510458.1">
    <property type="nucleotide sequence ID" value="NZ_JAUDEA010000001.1"/>
</dbReference>
<reference evidence="2" key="1">
    <citation type="submission" date="2023-06" db="EMBL/GenBank/DDBJ databases">
        <title>Identification and characterization of horizontal gene transfer across gut microbiota members of farm animals based on homology search.</title>
        <authorList>
            <person name="Zeman M."/>
            <person name="Kubasova T."/>
            <person name="Jahodarova E."/>
            <person name="Nykrynova M."/>
            <person name="Rychlik I."/>
        </authorList>
    </citation>
    <scope>NUCLEOTIDE SEQUENCE [LARGE SCALE GENOMIC DNA]</scope>
    <source>
        <strain evidence="2">153_Feed</strain>
    </source>
</reference>
<reference evidence="1 2" key="2">
    <citation type="submission" date="2023-06" db="EMBL/GenBank/DDBJ databases">
        <title>Identification and characterization of horizontal gene transfer across gut microbiota members of farm animals based on homology search.</title>
        <authorList>
            <person name="Schwarzerova J."/>
            <person name="Nykrynova M."/>
            <person name="Jureckova K."/>
            <person name="Cejkova D."/>
            <person name="Rychlik I."/>
        </authorList>
    </citation>
    <scope>NUCLEOTIDE SEQUENCE [LARGE SCALE GENOMIC DNA]</scope>
    <source>
        <strain evidence="1 2">153_Feed</strain>
    </source>
</reference>
<evidence type="ECO:0000313" key="2">
    <source>
        <dbReference type="Proteomes" id="UP001529256"/>
    </source>
</evidence>
<sequence>MLSAFLAAIVALALLWHGVRDGGLVRLATDAASHGAGGGIVPLLKDVLGY</sequence>
<gene>
    <name evidence="1" type="ORF">QUW25_01460</name>
</gene>